<reference evidence="2" key="2">
    <citation type="submission" date="2025-09" db="UniProtKB">
        <authorList>
            <consortium name="Ensembl"/>
        </authorList>
    </citation>
    <scope>IDENTIFICATION</scope>
</reference>
<keyword evidence="3" id="KW-1185">Reference proteome</keyword>
<evidence type="ECO:0000256" key="1">
    <source>
        <dbReference type="SAM" id="SignalP"/>
    </source>
</evidence>
<feature type="signal peptide" evidence="1">
    <location>
        <begin position="1"/>
        <end position="25"/>
    </location>
</feature>
<dbReference type="GO" id="GO:0005634">
    <property type="term" value="C:nucleus"/>
    <property type="evidence" value="ECO:0007669"/>
    <property type="project" value="TreeGrafter"/>
</dbReference>
<name>A0A673FSU3_9TELE</name>
<evidence type="ECO:0000313" key="3">
    <source>
        <dbReference type="Proteomes" id="UP000472270"/>
    </source>
</evidence>
<dbReference type="InterPro" id="IPR052304">
    <property type="entry name" value="PTTG1IP"/>
</dbReference>
<dbReference type="PANTHER" id="PTHR15191">
    <property type="entry name" value="PROTEIN CBG20567"/>
    <property type="match status" value="1"/>
</dbReference>
<organism evidence="2 3">
    <name type="scientific">Sinocyclocheilus rhinocerous</name>
    <dbReference type="NCBI Taxonomy" id="307959"/>
    <lineage>
        <taxon>Eukaryota</taxon>
        <taxon>Metazoa</taxon>
        <taxon>Chordata</taxon>
        <taxon>Craniata</taxon>
        <taxon>Vertebrata</taxon>
        <taxon>Euteleostomi</taxon>
        <taxon>Actinopterygii</taxon>
        <taxon>Neopterygii</taxon>
        <taxon>Teleostei</taxon>
        <taxon>Ostariophysi</taxon>
        <taxon>Cypriniformes</taxon>
        <taxon>Cyprinidae</taxon>
        <taxon>Cyprininae</taxon>
        <taxon>Sinocyclocheilus</taxon>
    </lineage>
</organism>
<dbReference type="GO" id="GO:0005737">
    <property type="term" value="C:cytoplasm"/>
    <property type="evidence" value="ECO:0007669"/>
    <property type="project" value="TreeGrafter"/>
</dbReference>
<accession>A0A673FSU3</accession>
<dbReference type="Proteomes" id="UP000472270">
    <property type="component" value="Unassembled WGS sequence"/>
</dbReference>
<reference evidence="2" key="1">
    <citation type="submission" date="2025-08" db="UniProtKB">
        <authorList>
            <consortium name="Ensembl"/>
        </authorList>
    </citation>
    <scope>IDENTIFICATION</scope>
</reference>
<proteinExistence type="predicted"/>
<dbReference type="GO" id="GO:0006606">
    <property type="term" value="P:protein import into nucleus"/>
    <property type="evidence" value="ECO:0007669"/>
    <property type="project" value="TreeGrafter"/>
</dbReference>
<dbReference type="PANTHER" id="PTHR15191:SF7">
    <property type="entry name" value="PTTG1-INTERACTING PROTEIN B"/>
    <property type="match status" value="1"/>
</dbReference>
<protein>
    <submittedName>
        <fullName evidence="2">Uncharacterized protein</fullName>
    </submittedName>
</protein>
<sequence length="66" mass="7559">MCSKNVSNKCLCYLSLFQCLWCISSQKCIDYPVKSILPSHSVCPLSEARWGVCWSKTVTFIVHSLW</sequence>
<dbReference type="Ensembl" id="ENSSRHT00000003109.1">
    <property type="protein sequence ID" value="ENSSRHP00000002995.1"/>
    <property type="gene ID" value="ENSSRHG00000002067.1"/>
</dbReference>
<feature type="chain" id="PRO_5025365203" evidence="1">
    <location>
        <begin position="26"/>
        <end position="66"/>
    </location>
</feature>
<evidence type="ECO:0000313" key="2">
    <source>
        <dbReference type="Ensembl" id="ENSSRHP00000002995.1"/>
    </source>
</evidence>
<dbReference type="AlphaFoldDB" id="A0A673FSU3"/>
<keyword evidence="1" id="KW-0732">Signal</keyword>